<comment type="domain">
    <text evidence="10">The SBD domain (substrate-binding domain) mediates the interaction with substrate proteins. It is related to the TRAF family.</text>
</comment>
<name>A0ABD2N704_9CUCU</name>
<reference evidence="13 14" key="1">
    <citation type="journal article" date="2021" name="BMC Biol.">
        <title>Horizontally acquired antibacterial genes associated with adaptive radiation of ladybird beetles.</title>
        <authorList>
            <person name="Li H.S."/>
            <person name="Tang X.F."/>
            <person name="Huang Y.H."/>
            <person name="Xu Z.Y."/>
            <person name="Chen M.L."/>
            <person name="Du X.Y."/>
            <person name="Qiu B.Y."/>
            <person name="Chen P.T."/>
            <person name="Zhang W."/>
            <person name="Slipinski A."/>
            <person name="Escalona H.E."/>
            <person name="Waterhouse R.M."/>
            <person name="Zwick A."/>
            <person name="Pang H."/>
        </authorList>
    </citation>
    <scope>NUCLEOTIDE SEQUENCE [LARGE SCALE GENOMIC DNA]</scope>
    <source>
        <strain evidence="13">SYSU2018</strain>
    </source>
</reference>
<comment type="function">
    <text evidence="10">E3 ubiquitin-protein ligase that mediates ubiquitination and subsequent proteasomal degradation of target proteins. E3 ubiquitin ligases accept ubiquitin from an E2 ubiquitin-conjugating enzyme in the form of a thioester and then directly transfers the ubiquitin to targeted substrates.</text>
</comment>
<dbReference type="InterPro" id="IPR018121">
    <property type="entry name" value="7-in-absentia-prot_TRAF-dom"/>
</dbReference>
<comment type="catalytic activity">
    <reaction evidence="1 10">
        <text>S-ubiquitinyl-[E2 ubiquitin-conjugating enzyme]-L-cysteine + [acceptor protein]-L-lysine = [E2 ubiquitin-conjugating enzyme]-L-cysteine + N(6)-ubiquitinyl-[acceptor protein]-L-lysine.</text>
        <dbReference type="EC" id="2.3.2.27"/>
    </reaction>
</comment>
<dbReference type="PROSITE" id="PS51081">
    <property type="entry name" value="ZF_SIAH"/>
    <property type="match status" value="1"/>
</dbReference>
<evidence type="ECO:0000256" key="1">
    <source>
        <dbReference type="ARBA" id="ARBA00000900"/>
    </source>
</evidence>
<evidence type="ECO:0000256" key="9">
    <source>
        <dbReference type="PROSITE-ProRule" id="PRU00455"/>
    </source>
</evidence>
<dbReference type="Pfam" id="PF21361">
    <property type="entry name" value="Sina_ZnF"/>
    <property type="match status" value="1"/>
</dbReference>
<feature type="domain" description="SIAH-type" evidence="12">
    <location>
        <begin position="67"/>
        <end position="130"/>
    </location>
</feature>
<dbReference type="GO" id="GO:0010498">
    <property type="term" value="P:proteasomal protein catabolic process"/>
    <property type="evidence" value="ECO:0007669"/>
    <property type="project" value="UniProtKB-ARBA"/>
</dbReference>
<comment type="domain">
    <text evidence="10">The RING-type zinc finger domain is essential for ubiquitin ligase activity.</text>
</comment>
<keyword evidence="14" id="KW-1185">Reference proteome</keyword>
<organism evidence="13 14">
    <name type="scientific">Cryptolaemus montrouzieri</name>
    <dbReference type="NCBI Taxonomy" id="559131"/>
    <lineage>
        <taxon>Eukaryota</taxon>
        <taxon>Metazoa</taxon>
        <taxon>Ecdysozoa</taxon>
        <taxon>Arthropoda</taxon>
        <taxon>Hexapoda</taxon>
        <taxon>Insecta</taxon>
        <taxon>Pterygota</taxon>
        <taxon>Neoptera</taxon>
        <taxon>Endopterygota</taxon>
        <taxon>Coleoptera</taxon>
        <taxon>Polyphaga</taxon>
        <taxon>Cucujiformia</taxon>
        <taxon>Coccinelloidea</taxon>
        <taxon>Coccinellidae</taxon>
        <taxon>Scymninae</taxon>
        <taxon>Scymnini</taxon>
        <taxon>Cryptolaemus</taxon>
    </lineage>
</organism>
<keyword evidence="4" id="KW-0808">Transferase</keyword>
<evidence type="ECO:0000256" key="4">
    <source>
        <dbReference type="ARBA" id="ARBA00022679"/>
    </source>
</evidence>
<evidence type="ECO:0000256" key="3">
    <source>
        <dbReference type="ARBA" id="ARBA00009119"/>
    </source>
</evidence>
<dbReference type="InterPro" id="IPR013083">
    <property type="entry name" value="Znf_RING/FYVE/PHD"/>
</dbReference>
<dbReference type="EC" id="2.3.2.27" evidence="10"/>
<dbReference type="InterPro" id="IPR001841">
    <property type="entry name" value="Znf_RING"/>
</dbReference>
<dbReference type="GO" id="GO:0061630">
    <property type="term" value="F:ubiquitin protein ligase activity"/>
    <property type="evidence" value="ECO:0007669"/>
    <property type="project" value="UniProtKB-EC"/>
</dbReference>
<comment type="caution">
    <text evidence="13">The sequence shown here is derived from an EMBL/GenBank/DDBJ whole genome shotgun (WGS) entry which is preliminary data.</text>
</comment>
<comment type="pathway">
    <text evidence="2 10">Protein modification; protein ubiquitination.</text>
</comment>
<sequence>MASVDKVTECPICCETMTKPIIQCKAGHSMCKGCVTSQVICCPICRGPMSDIRNFGLEQVIESLEKTCKVKCDYTNKGCKYLLEPRKKNAHQLECKYRKFQCEGKKFCKWECTWMGNLDELEKHFKGTHSNHCFMTFRTEASLKMNLEQNFLDLHIINFHNGQNFFWYKHKVDTTNQKVYWTIQIIGTKQTAQNYYYEFEISQGPTRKFKVIEICENDVVDANKIFESEKCVVMSFKTLKTYLNENNELPFKFRIMSVKKHSTS</sequence>
<dbReference type="InterPro" id="IPR049548">
    <property type="entry name" value="Sina-like_RING"/>
</dbReference>
<dbReference type="PANTHER" id="PTHR45877:SF2">
    <property type="entry name" value="E3 UBIQUITIN-PROTEIN LIGASE SINA-RELATED"/>
    <property type="match status" value="1"/>
</dbReference>
<keyword evidence="5 10" id="KW-0479">Metal-binding</keyword>
<gene>
    <name evidence="13" type="ORF">HHI36_015694</name>
</gene>
<evidence type="ECO:0000256" key="7">
    <source>
        <dbReference type="ARBA" id="ARBA00022786"/>
    </source>
</evidence>
<dbReference type="Proteomes" id="UP001516400">
    <property type="component" value="Unassembled WGS sequence"/>
</dbReference>
<dbReference type="SUPFAM" id="SSF49599">
    <property type="entry name" value="TRAF domain-like"/>
    <property type="match status" value="1"/>
</dbReference>
<dbReference type="InterPro" id="IPR004162">
    <property type="entry name" value="SINA-like_animal"/>
</dbReference>
<evidence type="ECO:0000256" key="2">
    <source>
        <dbReference type="ARBA" id="ARBA00004906"/>
    </source>
</evidence>
<proteinExistence type="inferred from homology"/>
<keyword evidence="8 10" id="KW-0862">Zinc</keyword>
<evidence type="ECO:0000259" key="12">
    <source>
        <dbReference type="PROSITE" id="PS51081"/>
    </source>
</evidence>
<evidence type="ECO:0000259" key="11">
    <source>
        <dbReference type="PROSITE" id="PS50089"/>
    </source>
</evidence>
<evidence type="ECO:0000313" key="13">
    <source>
        <dbReference type="EMBL" id="KAL3274289.1"/>
    </source>
</evidence>
<evidence type="ECO:0000256" key="6">
    <source>
        <dbReference type="ARBA" id="ARBA00022771"/>
    </source>
</evidence>
<dbReference type="GO" id="GO:0008270">
    <property type="term" value="F:zinc ion binding"/>
    <property type="evidence" value="ECO:0007669"/>
    <property type="project" value="UniProtKB-KW"/>
</dbReference>
<dbReference type="PROSITE" id="PS50089">
    <property type="entry name" value="ZF_RING_2"/>
    <property type="match status" value="1"/>
</dbReference>
<feature type="domain" description="RING-type" evidence="11">
    <location>
        <begin position="10"/>
        <end position="46"/>
    </location>
</feature>
<protein>
    <recommendedName>
        <fullName evidence="10">E3 ubiquitin-protein ligase</fullName>
        <ecNumber evidence="10">2.3.2.27</ecNumber>
    </recommendedName>
</protein>
<dbReference type="Gene3D" id="3.30.40.10">
    <property type="entry name" value="Zinc/RING finger domain, C3HC4 (zinc finger)"/>
    <property type="match status" value="2"/>
</dbReference>
<dbReference type="EMBL" id="JABFTP020000062">
    <property type="protein sequence ID" value="KAL3274289.1"/>
    <property type="molecule type" value="Genomic_DNA"/>
</dbReference>
<evidence type="ECO:0000313" key="14">
    <source>
        <dbReference type="Proteomes" id="UP001516400"/>
    </source>
</evidence>
<dbReference type="FunFam" id="3.30.40.10:FF:000041">
    <property type="entry name" value="E3 ubiquitin-protein ligase SINAT3"/>
    <property type="match status" value="1"/>
</dbReference>
<keyword evidence="7 10" id="KW-0833">Ubl conjugation pathway</keyword>
<evidence type="ECO:0000256" key="5">
    <source>
        <dbReference type="ARBA" id="ARBA00022723"/>
    </source>
</evidence>
<dbReference type="SUPFAM" id="SSF57850">
    <property type="entry name" value="RING/U-box"/>
    <property type="match status" value="1"/>
</dbReference>
<dbReference type="PANTHER" id="PTHR45877">
    <property type="entry name" value="E3 UBIQUITIN-PROTEIN LIGASE SIAH2"/>
    <property type="match status" value="1"/>
</dbReference>
<evidence type="ECO:0000256" key="8">
    <source>
        <dbReference type="ARBA" id="ARBA00022833"/>
    </source>
</evidence>
<dbReference type="AlphaFoldDB" id="A0ABD2N704"/>
<dbReference type="Pfam" id="PF03145">
    <property type="entry name" value="Sina_TRAF"/>
    <property type="match status" value="1"/>
</dbReference>
<dbReference type="Pfam" id="PF21362">
    <property type="entry name" value="Sina_RING"/>
    <property type="match status" value="1"/>
</dbReference>
<accession>A0ABD2N704</accession>
<dbReference type="Gene3D" id="2.60.210.10">
    <property type="entry name" value="Apoptosis, Tumor Necrosis Factor Receptor Associated Protein 2, Chain A"/>
    <property type="match status" value="1"/>
</dbReference>
<comment type="similarity">
    <text evidence="3 10">Belongs to the SINA (Seven in absentia) family.</text>
</comment>
<dbReference type="InterPro" id="IPR008974">
    <property type="entry name" value="TRAF-like"/>
</dbReference>
<keyword evidence="6 9" id="KW-0863">Zinc-finger</keyword>
<evidence type="ECO:0000256" key="10">
    <source>
        <dbReference type="RuleBase" id="RU201113"/>
    </source>
</evidence>
<dbReference type="InterPro" id="IPR013010">
    <property type="entry name" value="Znf_SIAH"/>
</dbReference>